<proteinExistence type="predicted"/>
<keyword evidence="2" id="KW-0255">Endonuclease</keyword>
<dbReference type="InterPro" id="IPR044925">
    <property type="entry name" value="His-Me_finger_sf"/>
</dbReference>
<dbReference type="SUPFAM" id="SSF54060">
    <property type="entry name" value="His-Me finger endonucleases"/>
    <property type="match status" value="1"/>
</dbReference>
<dbReference type="InterPro" id="IPR016177">
    <property type="entry name" value="DNA-bd_dom_sf"/>
</dbReference>
<dbReference type="Pfam" id="PF13392">
    <property type="entry name" value="HNH_3"/>
    <property type="match status" value="1"/>
</dbReference>
<dbReference type="OrthoDB" id="388551at2"/>
<evidence type="ECO:0000313" key="2">
    <source>
        <dbReference type="EMBL" id="RBP03802.1"/>
    </source>
</evidence>
<accession>A0A366EMY9</accession>
<evidence type="ECO:0000259" key="1">
    <source>
        <dbReference type="Pfam" id="PF13392"/>
    </source>
</evidence>
<dbReference type="Proteomes" id="UP000253529">
    <property type="component" value="Unassembled WGS sequence"/>
</dbReference>
<gene>
    <name evidence="2" type="ORF">DFR50_14250</name>
</gene>
<feature type="domain" description="HNH nuclease" evidence="1">
    <location>
        <begin position="58"/>
        <end position="100"/>
    </location>
</feature>
<protein>
    <submittedName>
        <fullName evidence="2">HNH endonuclease</fullName>
    </submittedName>
</protein>
<reference evidence="2 3" key="1">
    <citation type="submission" date="2018-06" db="EMBL/GenBank/DDBJ databases">
        <title>Genomic Encyclopedia of Type Strains, Phase IV (KMG-IV): sequencing the most valuable type-strain genomes for metagenomic binning, comparative biology and taxonomic classification.</title>
        <authorList>
            <person name="Goeker M."/>
        </authorList>
    </citation>
    <scope>NUCLEOTIDE SEQUENCE [LARGE SCALE GENOMIC DNA]</scope>
    <source>
        <strain evidence="2 3">DSM 24875</strain>
    </source>
</reference>
<evidence type="ECO:0000313" key="3">
    <source>
        <dbReference type="Proteomes" id="UP000253529"/>
    </source>
</evidence>
<name>A0A366EMY9_9HYPH</name>
<keyword evidence="2" id="KW-0540">Nuclease</keyword>
<keyword evidence="2" id="KW-0378">Hydrolase</keyword>
<dbReference type="RefSeq" id="WP_113892575.1">
    <property type="nucleotide sequence ID" value="NZ_QNRK01000042.1"/>
</dbReference>
<dbReference type="SUPFAM" id="SSF54171">
    <property type="entry name" value="DNA-binding domain"/>
    <property type="match status" value="1"/>
</dbReference>
<keyword evidence="3" id="KW-1185">Reference proteome</keyword>
<dbReference type="AlphaFoldDB" id="A0A366EMY9"/>
<dbReference type="InterPro" id="IPR003615">
    <property type="entry name" value="HNH_nuc"/>
</dbReference>
<organism evidence="2 3">
    <name type="scientific">Roseiarcus fermentans</name>
    <dbReference type="NCBI Taxonomy" id="1473586"/>
    <lineage>
        <taxon>Bacteria</taxon>
        <taxon>Pseudomonadati</taxon>
        <taxon>Pseudomonadota</taxon>
        <taxon>Alphaproteobacteria</taxon>
        <taxon>Hyphomicrobiales</taxon>
        <taxon>Roseiarcaceae</taxon>
        <taxon>Roseiarcus</taxon>
    </lineage>
</organism>
<dbReference type="GO" id="GO:0003677">
    <property type="term" value="F:DNA binding"/>
    <property type="evidence" value="ECO:0007669"/>
    <property type="project" value="InterPro"/>
</dbReference>
<dbReference type="Gene3D" id="3.90.75.20">
    <property type="match status" value="1"/>
</dbReference>
<dbReference type="EMBL" id="QNRK01000042">
    <property type="protein sequence ID" value="RBP03802.1"/>
    <property type="molecule type" value="Genomic_DNA"/>
</dbReference>
<comment type="caution">
    <text evidence="2">The sequence shown here is derived from an EMBL/GenBank/DDBJ whole genome shotgun (WGS) entry which is preliminary data.</text>
</comment>
<dbReference type="GO" id="GO:0004519">
    <property type="term" value="F:endonuclease activity"/>
    <property type="evidence" value="ECO:0007669"/>
    <property type="project" value="UniProtKB-KW"/>
</dbReference>
<sequence>MADDGLVALDRLREVLAYDPATGSWTWLVTNSNRARAGSLAGWAADGYVNIKVDGRVYRAHVLAWFYMTGSWPETHVDHRDRDRSNNRWRNLREATHSQNLSNCKVRKDNASGARGVSWDVGHGKWRAYGNVDGKRHNIGYFEKKDDAVAARRRWAESSFGEFAGAF</sequence>